<accession>A0ACB6RWB4</accession>
<evidence type="ECO:0000313" key="1">
    <source>
        <dbReference type="EMBL" id="KAF2626023.1"/>
    </source>
</evidence>
<reference evidence="1" key="1">
    <citation type="journal article" date="2020" name="Stud. Mycol.">
        <title>101 Dothideomycetes genomes: a test case for predicting lifestyles and emergence of pathogens.</title>
        <authorList>
            <person name="Haridas S."/>
            <person name="Albert R."/>
            <person name="Binder M."/>
            <person name="Bloem J."/>
            <person name="Labutti K."/>
            <person name="Salamov A."/>
            <person name="Andreopoulos B."/>
            <person name="Baker S."/>
            <person name="Barry K."/>
            <person name="Bills G."/>
            <person name="Bluhm B."/>
            <person name="Cannon C."/>
            <person name="Castanera R."/>
            <person name="Culley D."/>
            <person name="Daum C."/>
            <person name="Ezra D."/>
            <person name="Gonzalez J."/>
            <person name="Henrissat B."/>
            <person name="Kuo A."/>
            <person name="Liang C."/>
            <person name="Lipzen A."/>
            <person name="Lutzoni F."/>
            <person name="Magnuson J."/>
            <person name="Mondo S."/>
            <person name="Nolan M."/>
            <person name="Ohm R."/>
            <person name="Pangilinan J."/>
            <person name="Park H.-J."/>
            <person name="Ramirez L."/>
            <person name="Alfaro M."/>
            <person name="Sun H."/>
            <person name="Tritt A."/>
            <person name="Yoshinaga Y."/>
            <person name="Zwiers L.-H."/>
            <person name="Turgeon B."/>
            <person name="Goodwin S."/>
            <person name="Spatafora J."/>
            <person name="Crous P."/>
            <person name="Grigoriev I."/>
        </authorList>
    </citation>
    <scope>NUCLEOTIDE SEQUENCE</scope>
    <source>
        <strain evidence="1">CBS 525.71</strain>
    </source>
</reference>
<organism evidence="1 2">
    <name type="scientific">Macroventuria anomochaeta</name>
    <dbReference type="NCBI Taxonomy" id="301207"/>
    <lineage>
        <taxon>Eukaryota</taxon>
        <taxon>Fungi</taxon>
        <taxon>Dikarya</taxon>
        <taxon>Ascomycota</taxon>
        <taxon>Pezizomycotina</taxon>
        <taxon>Dothideomycetes</taxon>
        <taxon>Pleosporomycetidae</taxon>
        <taxon>Pleosporales</taxon>
        <taxon>Pleosporineae</taxon>
        <taxon>Didymellaceae</taxon>
        <taxon>Macroventuria</taxon>
    </lineage>
</organism>
<sequence length="147" mass="16494">MQEPPMWSVHSRTITLYDQFIHSKNVKHMGIKPANLHVRRTGPDFRIYVADFGIARAYKSAAESDTDPPTSFTRFQAAPAVAMQNTRGYTADIFSLGCVCMEIIATLNTTLTKNERVRLANIRNLGTDNSYDCNLSGISNGMVRYTR</sequence>
<gene>
    <name evidence="1" type="ORF">BU25DRAFT_107320</name>
</gene>
<dbReference type="Proteomes" id="UP000799754">
    <property type="component" value="Unassembled WGS sequence"/>
</dbReference>
<name>A0ACB6RWB4_9PLEO</name>
<comment type="caution">
    <text evidence="1">The sequence shown here is derived from an EMBL/GenBank/DDBJ whole genome shotgun (WGS) entry which is preliminary data.</text>
</comment>
<protein>
    <submittedName>
        <fullName evidence="1">Uncharacterized protein</fullName>
    </submittedName>
</protein>
<proteinExistence type="predicted"/>
<evidence type="ECO:0000313" key="2">
    <source>
        <dbReference type="Proteomes" id="UP000799754"/>
    </source>
</evidence>
<dbReference type="EMBL" id="MU006723">
    <property type="protein sequence ID" value="KAF2626023.1"/>
    <property type="molecule type" value="Genomic_DNA"/>
</dbReference>
<keyword evidence="2" id="KW-1185">Reference proteome</keyword>